<dbReference type="GO" id="GO:0051539">
    <property type="term" value="F:4 iron, 4 sulfur cluster binding"/>
    <property type="evidence" value="ECO:0007669"/>
    <property type="project" value="UniProtKB-KW"/>
</dbReference>
<dbReference type="InterPro" id="IPR004017">
    <property type="entry name" value="Cys_rich_dom"/>
</dbReference>
<dbReference type="PANTHER" id="PTHR32479">
    <property type="entry name" value="GLYCOLATE OXIDASE IRON-SULFUR SUBUNIT"/>
    <property type="match status" value="1"/>
</dbReference>
<keyword evidence="2" id="KW-0479">Metal-binding</keyword>
<keyword evidence="1" id="KW-0004">4Fe-4S</keyword>
<protein>
    <submittedName>
        <fullName evidence="7">Anaerobic glycerol-3-phosphate dehydrogenase subunit GlpC</fullName>
        <ecNumber evidence="7">1.1.5.3</ecNumber>
    </submittedName>
</protein>
<accession>S0FV85</accession>
<evidence type="ECO:0000256" key="3">
    <source>
        <dbReference type="ARBA" id="ARBA00022737"/>
    </source>
</evidence>
<dbReference type="EMBL" id="APJX01000007">
    <property type="protein sequence ID" value="EMS78620.1"/>
    <property type="molecule type" value="Genomic_DNA"/>
</dbReference>
<dbReference type="AlphaFoldDB" id="S0FV85"/>
<reference evidence="7 8" key="1">
    <citation type="journal article" date="2013" name="Genome Announc.">
        <title>Draft Genome Sequence of Desulfotignum phosphitoxidans DSM 13687 Strain FiPS-3.</title>
        <authorList>
            <person name="Poehlein A."/>
            <person name="Daniel R."/>
            <person name="Simeonova D.D."/>
        </authorList>
    </citation>
    <scope>NUCLEOTIDE SEQUENCE [LARGE SCALE GENOMIC DNA]</scope>
    <source>
        <strain evidence="7 8">DSM 13687</strain>
    </source>
</reference>
<keyword evidence="8" id="KW-1185">Reference proteome</keyword>
<proteinExistence type="predicted"/>
<feature type="domain" description="Cysteine-rich" evidence="6">
    <location>
        <begin position="191"/>
        <end position="276"/>
    </location>
</feature>
<evidence type="ECO:0000256" key="1">
    <source>
        <dbReference type="ARBA" id="ARBA00022485"/>
    </source>
</evidence>
<dbReference type="GO" id="GO:0004368">
    <property type="term" value="F:glycerol-3-phosphate dehydrogenase (quinone) activity"/>
    <property type="evidence" value="ECO:0007669"/>
    <property type="project" value="UniProtKB-EC"/>
</dbReference>
<organism evidence="7 8">
    <name type="scientific">Desulfotignum phosphitoxidans DSM 13687</name>
    <dbReference type="NCBI Taxonomy" id="1286635"/>
    <lineage>
        <taxon>Bacteria</taxon>
        <taxon>Pseudomonadati</taxon>
        <taxon>Thermodesulfobacteriota</taxon>
        <taxon>Desulfobacteria</taxon>
        <taxon>Desulfobacterales</taxon>
        <taxon>Desulfobacteraceae</taxon>
        <taxon>Desulfotignum</taxon>
    </lineage>
</organism>
<dbReference type="Pfam" id="PF02754">
    <property type="entry name" value="CCG"/>
    <property type="match status" value="2"/>
</dbReference>
<sequence>MKNPSRDALKVAYFAGCSAGYLFPGVAKAAVGLLEQNGIQVFVPSQHCCSMPLIMEGNQQAAKKRIQANLETLGACMQDGYDIVCSCPTCGYFFKKLLKETAYYSEAFQHRADAGNNRMQVPTGSRDKKFTFVPMGIYKTFLKDDGYFSSIDPLQRIDLSLNVQDLGEYLLAHYKTGQLSISLKEPDRPLAYFAPCHQREQNIGHPYVEMIQSLPGTDIIPMGGEMLCCGMGGHLGFKTGFHDHSLAIGGPLFDRLAAASNRTLITDCLSCRMQLKHVFSRQVFHPLELLIAV</sequence>
<name>S0FV85_9BACT</name>
<dbReference type="PANTHER" id="PTHR32479:SF19">
    <property type="entry name" value="ANAEROBIC GLYCEROL-3-PHOSPHATE DEHYDROGENASE SUBUNIT C"/>
    <property type="match status" value="1"/>
</dbReference>
<evidence type="ECO:0000256" key="4">
    <source>
        <dbReference type="ARBA" id="ARBA00023004"/>
    </source>
</evidence>
<evidence type="ECO:0000313" key="7">
    <source>
        <dbReference type="EMBL" id="EMS78620.1"/>
    </source>
</evidence>
<keyword evidence="5" id="KW-0411">Iron-sulfur</keyword>
<evidence type="ECO:0000259" key="6">
    <source>
        <dbReference type="Pfam" id="PF02754"/>
    </source>
</evidence>
<dbReference type="PATRIC" id="fig|1286635.3.peg.3264"/>
<comment type="caution">
    <text evidence="7">The sequence shown here is derived from an EMBL/GenBank/DDBJ whole genome shotgun (WGS) entry which is preliminary data.</text>
</comment>
<dbReference type="Proteomes" id="UP000014216">
    <property type="component" value="Unassembled WGS sequence"/>
</dbReference>
<dbReference type="GO" id="GO:0046872">
    <property type="term" value="F:metal ion binding"/>
    <property type="evidence" value="ECO:0007669"/>
    <property type="project" value="UniProtKB-KW"/>
</dbReference>
<keyword evidence="3" id="KW-0677">Repeat</keyword>
<feature type="domain" description="Cysteine-rich" evidence="6">
    <location>
        <begin position="11"/>
        <end position="94"/>
    </location>
</feature>
<evidence type="ECO:0000313" key="8">
    <source>
        <dbReference type="Proteomes" id="UP000014216"/>
    </source>
</evidence>
<gene>
    <name evidence="7" type="primary">glpC</name>
    <name evidence="7" type="ORF">Dpo_7c00940</name>
</gene>
<dbReference type="EC" id="1.1.5.3" evidence="7"/>
<keyword evidence="7" id="KW-0560">Oxidoreductase</keyword>
<evidence type="ECO:0000256" key="5">
    <source>
        <dbReference type="ARBA" id="ARBA00023014"/>
    </source>
</evidence>
<evidence type="ECO:0000256" key="2">
    <source>
        <dbReference type="ARBA" id="ARBA00022723"/>
    </source>
</evidence>
<keyword evidence="4" id="KW-0408">Iron</keyword>